<dbReference type="GeneTree" id="ENSGT00390000003937"/>
<reference evidence="1" key="2">
    <citation type="submission" date="2025-08" db="UniProtKB">
        <authorList>
            <consortium name="Ensembl"/>
        </authorList>
    </citation>
    <scope>IDENTIFICATION</scope>
    <source>
        <strain evidence="1">breed Abyssinian</strain>
    </source>
</reference>
<dbReference type="PANTHER" id="PTHR14352:SF2">
    <property type="entry name" value="HAUS AUGMIN-LIKE COMPLEX SUBUNIT 7"/>
    <property type="match status" value="1"/>
</dbReference>
<evidence type="ECO:0000313" key="2">
    <source>
        <dbReference type="Proteomes" id="UP000823872"/>
    </source>
</evidence>
<protein>
    <recommendedName>
        <fullName evidence="3">HAUS augmin like complex subunit 7</fullName>
    </recommendedName>
</protein>
<gene>
    <name evidence="1" type="primary">HAUS7</name>
</gene>
<reference evidence="1" key="3">
    <citation type="submission" date="2025-09" db="UniProtKB">
        <authorList>
            <consortium name="Ensembl"/>
        </authorList>
    </citation>
    <scope>IDENTIFICATION</scope>
    <source>
        <strain evidence="1">breed Abyssinian</strain>
    </source>
</reference>
<sequence>MAGLGAGGDGGAYRDEGDDGVLKAAVEVFAKLKDLNCPVLEGLYITEPKTIQELLCSPSKYRLEILEWMCIRVCPSWQDKFSSLKGAPVEVKIQEMVRLGQELMLCGLDDQELLKLLRAVTQVTDTSAEAVQMAKQQQDERICWGGSNSLTSLATKMEELTEKYKVFNDSLKDME</sequence>
<dbReference type="InterPro" id="IPR029711">
    <property type="entry name" value="Haus7-like"/>
</dbReference>
<name>A0ABI7VRL2_FELCA</name>
<evidence type="ECO:0008006" key="3">
    <source>
        <dbReference type="Google" id="ProtNLM"/>
    </source>
</evidence>
<dbReference type="Proteomes" id="UP000823872">
    <property type="component" value="Chromosome X"/>
</dbReference>
<accession>A0ABI7VRL2</accession>
<evidence type="ECO:0000313" key="1">
    <source>
        <dbReference type="Ensembl" id="ENSFCTP00005000791.1"/>
    </source>
</evidence>
<organism evidence="1 2">
    <name type="scientific">Felis catus</name>
    <name type="common">Cat</name>
    <name type="synonym">Felis silvestris catus</name>
    <dbReference type="NCBI Taxonomy" id="9685"/>
    <lineage>
        <taxon>Eukaryota</taxon>
        <taxon>Metazoa</taxon>
        <taxon>Chordata</taxon>
        <taxon>Craniata</taxon>
        <taxon>Vertebrata</taxon>
        <taxon>Euteleostomi</taxon>
        <taxon>Mammalia</taxon>
        <taxon>Eutheria</taxon>
        <taxon>Laurasiatheria</taxon>
        <taxon>Carnivora</taxon>
        <taxon>Feliformia</taxon>
        <taxon>Felidae</taxon>
        <taxon>Felinae</taxon>
        <taxon>Felis</taxon>
    </lineage>
</organism>
<proteinExistence type="predicted"/>
<reference evidence="1 2" key="1">
    <citation type="submission" date="2021-02" db="EMBL/GenBank/DDBJ databases">
        <title>Safari Cat Assemblies.</title>
        <authorList>
            <person name="Bredemeyer K.R."/>
            <person name="Murphy W.J."/>
        </authorList>
    </citation>
    <scope>NUCLEOTIDE SEQUENCE [LARGE SCALE GENOMIC DNA]</scope>
</reference>
<dbReference type="PANTHER" id="PTHR14352">
    <property type="entry name" value="HAUS AUGMIN-LIKE COMPLEX SUBUNIT 7"/>
    <property type="match status" value="1"/>
</dbReference>
<dbReference type="Ensembl" id="ENSFCTT00005001641.1">
    <property type="protein sequence ID" value="ENSFCTP00005000791.1"/>
    <property type="gene ID" value="ENSFCTG00005000633.1"/>
</dbReference>
<keyword evidence="2" id="KW-1185">Reference proteome</keyword>